<dbReference type="PANTHER" id="PTHR22639:SF3">
    <property type="entry name" value="ZINC FINGER CCHC DOMAIN-CONTAINING PROTEIN 3"/>
    <property type="match status" value="1"/>
</dbReference>
<keyword evidence="1" id="KW-0862">Zinc</keyword>
<dbReference type="InterPro" id="IPR036875">
    <property type="entry name" value="Znf_CCHC_sf"/>
</dbReference>
<evidence type="ECO:0000259" key="3">
    <source>
        <dbReference type="PROSITE" id="PS50158"/>
    </source>
</evidence>
<dbReference type="AlphaFoldDB" id="A0A147BAY7"/>
<name>A0A147BAY7_IXORI</name>
<dbReference type="GO" id="GO:0003690">
    <property type="term" value="F:double-stranded DNA binding"/>
    <property type="evidence" value="ECO:0007669"/>
    <property type="project" value="InterPro"/>
</dbReference>
<dbReference type="GO" id="GO:0002218">
    <property type="term" value="P:activation of innate immune response"/>
    <property type="evidence" value="ECO:0007669"/>
    <property type="project" value="InterPro"/>
</dbReference>
<dbReference type="SUPFAM" id="SSF57756">
    <property type="entry name" value="Retrovirus zinc finger-like domains"/>
    <property type="match status" value="1"/>
</dbReference>
<dbReference type="SMART" id="SM00343">
    <property type="entry name" value="ZnF_C2HC"/>
    <property type="match status" value="2"/>
</dbReference>
<dbReference type="Gene3D" id="4.10.60.10">
    <property type="entry name" value="Zinc finger, CCHC-type"/>
    <property type="match status" value="1"/>
</dbReference>
<dbReference type="InterPro" id="IPR001878">
    <property type="entry name" value="Znf_CCHC"/>
</dbReference>
<evidence type="ECO:0000256" key="2">
    <source>
        <dbReference type="SAM" id="MobiDB-lite"/>
    </source>
</evidence>
<dbReference type="PROSITE" id="PS50158">
    <property type="entry name" value="ZF_CCHC"/>
    <property type="match status" value="1"/>
</dbReference>
<organism evidence="4">
    <name type="scientific">Ixodes ricinus</name>
    <name type="common">Common tick</name>
    <name type="synonym">Acarus ricinus</name>
    <dbReference type="NCBI Taxonomy" id="34613"/>
    <lineage>
        <taxon>Eukaryota</taxon>
        <taxon>Metazoa</taxon>
        <taxon>Ecdysozoa</taxon>
        <taxon>Arthropoda</taxon>
        <taxon>Chelicerata</taxon>
        <taxon>Arachnida</taxon>
        <taxon>Acari</taxon>
        <taxon>Parasitiformes</taxon>
        <taxon>Ixodida</taxon>
        <taxon>Ixodoidea</taxon>
        <taxon>Ixodidae</taxon>
        <taxon>Ixodinae</taxon>
        <taxon>Ixodes</taxon>
    </lineage>
</organism>
<dbReference type="PANTHER" id="PTHR22639">
    <property type="entry name" value="GAG-RELATED PROTEIN"/>
    <property type="match status" value="1"/>
</dbReference>
<dbReference type="EMBL" id="GEGO01007490">
    <property type="protein sequence ID" value="JAR87914.1"/>
    <property type="molecule type" value="Transcribed_RNA"/>
</dbReference>
<reference evidence="4" key="1">
    <citation type="journal article" date="2018" name="PLoS Negl. Trop. Dis.">
        <title>Sialome diversity of ticks revealed by RNAseq of single tick salivary glands.</title>
        <authorList>
            <person name="Perner J."/>
            <person name="Kropackova S."/>
            <person name="Kopacek P."/>
            <person name="Ribeiro J.M."/>
        </authorList>
    </citation>
    <scope>NUCLEOTIDE SEQUENCE</scope>
    <source>
        <strain evidence="4">Siblings of single egg batch collected in Ceske Budejovice</strain>
        <tissue evidence="4">Salivary glands</tissue>
    </source>
</reference>
<keyword evidence="1" id="KW-0479">Metal-binding</keyword>
<keyword evidence="1" id="KW-0863">Zinc-finger</keyword>
<protein>
    <recommendedName>
        <fullName evidence="3">CCHC-type domain-containing protein</fullName>
    </recommendedName>
</protein>
<feature type="non-terminal residue" evidence="4">
    <location>
        <position position="308"/>
    </location>
</feature>
<dbReference type="GO" id="GO:0008270">
    <property type="term" value="F:zinc ion binding"/>
    <property type="evidence" value="ECO:0007669"/>
    <property type="project" value="UniProtKB-KW"/>
</dbReference>
<accession>A0A147BAY7</accession>
<dbReference type="InterPro" id="IPR042509">
    <property type="entry name" value="ZCCHC3"/>
</dbReference>
<feature type="domain" description="CCHC-type" evidence="3">
    <location>
        <begin position="184"/>
        <end position="198"/>
    </location>
</feature>
<feature type="non-terminal residue" evidence="4">
    <location>
        <position position="1"/>
    </location>
</feature>
<dbReference type="GO" id="GO:0003723">
    <property type="term" value="F:RNA binding"/>
    <property type="evidence" value="ECO:0007669"/>
    <property type="project" value="InterPro"/>
</dbReference>
<feature type="region of interest" description="Disordered" evidence="2">
    <location>
        <begin position="252"/>
        <end position="289"/>
    </location>
</feature>
<evidence type="ECO:0000313" key="4">
    <source>
        <dbReference type="EMBL" id="JAR87914.1"/>
    </source>
</evidence>
<sequence length="308" mass="33793">SSSEEYNIVLPPVPTGPSVLNSVMLHCDLKGRPYRIEDFRQELRRIAVLSDIASLGAYQMNHVWLATLRTPEAKERLVNAKGLIIKNLRCVVVDPCSTEVRLRVHWVPFHVHDDAVSKLFEPYGKVLEVSREKWRVEGFEAIESTTRIVRMTLKSGVTPDGMPHQLRLQGGNVLIVIPGRAPVCLRCKRAGHIRRDCRVPKCSVCFRFGHDREDCVRTYARVTGGEAKDDLPPLTMEVTEAELVLEGLEQDAKPTTQPQGNPAGDGGSAQVSVADNEDESATGVPKQGSDFLSLVVTPTAVGAVSPAA</sequence>
<proteinExistence type="predicted"/>
<evidence type="ECO:0000256" key="1">
    <source>
        <dbReference type="PROSITE-ProRule" id="PRU00047"/>
    </source>
</evidence>